<dbReference type="Gene3D" id="3.10.580.10">
    <property type="entry name" value="CBS-domain"/>
    <property type="match status" value="1"/>
</dbReference>
<dbReference type="PROSITE" id="PS51371">
    <property type="entry name" value="CBS"/>
    <property type="match status" value="1"/>
</dbReference>
<protein>
    <recommendedName>
        <fullName evidence="3">CBS domain-containing protein</fullName>
    </recommendedName>
</protein>
<keyword evidence="5" id="KW-1185">Reference proteome</keyword>
<dbReference type="SUPFAM" id="SSF54631">
    <property type="entry name" value="CBS-domain pair"/>
    <property type="match status" value="1"/>
</dbReference>
<dbReference type="EMBL" id="ML003078">
    <property type="protein sequence ID" value="RKP34769.1"/>
    <property type="molecule type" value="Genomic_DNA"/>
</dbReference>
<evidence type="ECO:0000256" key="2">
    <source>
        <dbReference type="SAM" id="MobiDB-lite"/>
    </source>
</evidence>
<evidence type="ECO:0000256" key="1">
    <source>
        <dbReference type="PROSITE-ProRule" id="PRU00703"/>
    </source>
</evidence>
<proteinExistence type="predicted"/>
<dbReference type="SMART" id="SM00116">
    <property type="entry name" value="CBS"/>
    <property type="match status" value="1"/>
</dbReference>
<dbReference type="Pfam" id="PF00571">
    <property type="entry name" value="CBS"/>
    <property type="match status" value="1"/>
</dbReference>
<gene>
    <name evidence="4" type="ORF">BJ085DRAFT_27881</name>
</gene>
<dbReference type="AlphaFoldDB" id="A0A4V1J494"/>
<evidence type="ECO:0000259" key="3">
    <source>
        <dbReference type="PROSITE" id="PS51371"/>
    </source>
</evidence>
<reference evidence="5" key="1">
    <citation type="journal article" date="2018" name="Nat. Microbiol.">
        <title>Leveraging single-cell genomics to expand the fungal tree of life.</title>
        <authorList>
            <person name="Ahrendt S.R."/>
            <person name="Quandt C.A."/>
            <person name="Ciobanu D."/>
            <person name="Clum A."/>
            <person name="Salamov A."/>
            <person name="Andreopoulos B."/>
            <person name="Cheng J.F."/>
            <person name="Woyke T."/>
            <person name="Pelin A."/>
            <person name="Henrissat B."/>
            <person name="Reynolds N.K."/>
            <person name="Benny G.L."/>
            <person name="Smith M.E."/>
            <person name="James T.Y."/>
            <person name="Grigoriev I.V."/>
        </authorList>
    </citation>
    <scope>NUCLEOTIDE SEQUENCE [LARGE SCALE GENOMIC DNA]</scope>
    <source>
        <strain evidence="5">RSA 468</strain>
    </source>
</reference>
<dbReference type="InterPro" id="IPR000644">
    <property type="entry name" value="CBS_dom"/>
</dbReference>
<sequence>MTIFNRTNPEIARFLEAKRINDLLTAQSNRPPVVDAQDKTPIEEVLQLLNQHDYQALPVYRLTAAGAKEYIGIVSTRDLLNLLIFETDKVPSDSQIRTPSSSPTHSSPDYERQLRRRTYPRTPGLPGV</sequence>
<dbReference type="Proteomes" id="UP000268162">
    <property type="component" value="Unassembled WGS sequence"/>
</dbReference>
<evidence type="ECO:0000313" key="5">
    <source>
        <dbReference type="Proteomes" id="UP000268162"/>
    </source>
</evidence>
<feature type="compositionally biased region" description="Low complexity" evidence="2">
    <location>
        <begin position="98"/>
        <end position="107"/>
    </location>
</feature>
<organism evidence="4 5">
    <name type="scientific">Dimargaris cristalligena</name>
    <dbReference type="NCBI Taxonomy" id="215637"/>
    <lineage>
        <taxon>Eukaryota</taxon>
        <taxon>Fungi</taxon>
        <taxon>Fungi incertae sedis</taxon>
        <taxon>Zoopagomycota</taxon>
        <taxon>Kickxellomycotina</taxon>
        <taxon>Dimargaritomycetes</taxon>
        <taxon>Dimargaritales</taxon>
        <taxon>Dimargaritaceae</taxon>
        <taxon>Dimargaris</taxon>
    </lineage>
</organism>
<evidence type="ECO:0000313" key="4">
    <source>
        <dbReference type="EMBL" id="RKP34769.1"/>
    </source>
</evidence>
<feature type="region of interest" description="Disordered" evidence="2">
    <location>
        <begin position="91"/>
        <end position="128"/>
    </location>
</feature>
<name>A0A4V1J494_9FUNG</name>
<dbReference type="InterPro" id="IPR046342">
    <property type="entry name" value="CBS_dom_sf"/>
</dbReference>
<feature type="domain" description="CBS" evidence="3">
    <location>
        <begin position="27"/>
        <end position="89"/>
    </location>
</feature>
<keyword evidence="1" id="KW-0129">CBS domain</keyword>
<accession>A0A4V1J494</accession>